<dbReference type="PANTHER" id="PTHR43537">
    <property type="entry name" value="TRANSCRIPTIONAL REGULATOR, GNTR FAMILY"/>
    <property type="match status" value="1"/>
</dbReference>
<sequence>MTLQFQPVASGARLADQVADALEAEIRAGRLAPGARLPTEVALAAQFAVSRTVVREAVSRLKSLGMVDSRQGSGVYVRAAGAEPLRFEAAHLASRDAVVQMAELRRPLESEVAALAAERRTPQDLARIRAAIGALDEAVAAGQGGAEQDLAFHLAVAEAAHNPFLIGTLQYLHGLLQGAIRVTRANEARRDDFAREVAREHERIAQAIEAGDPVAAREAAKAHMDNAIRRIGQADPAFWRQEGARLAQPLIEGRAPRQR</sequence>
<dbReference type="SUPFAM" id="SSF46785">
    <property type="entry name" value="Winged helix' DNA-binding domain"/>
    <property type="match status" value="1"/>
</dbReference>
<dbReference type="Pfam" id="PF07729">
    <property type="entry name" value="FCD"/>
    <property type="match status" value="1"/>
</dbReference>
<dbReference type="CDD" id="cd07377">
    <property type="entry name" value="WHTH_GntR"/>
    <property type="match status" value="1"/>
</dbReference>
<dbReference type="PRINTS" id="PR00035">
    <property type="entry name" value="HTHGNTR"/>
</dbReference>
<dbReference type="InterPro" id="IPR036390">
    <property type="entry name" value="WH_DNA-bd_sf"/>
</dbReference>
<dbReference type="InterPro" id="IPR011711">
    <property type="entry name" value="GntR_C"/>
</dbReference>
<keyword evidence="2" id="KW-0238">DNA-binding</keyword>
<dbReference type="GO" id="GO:0003677">
    <property type="term" value="F:DNA binding"/>
    <property type="evidence" value="ECO:0007669"/>
    <property type="project" value="UniProtKB-KW"/>
</dbReference>
<keyword evidence="3" id="KW-0804">Transcription</keyword>
<dbReference type="Gene3D" id="1.10.10.10">
    <property type="entry name" value="Winged helix-like DNA-binding domain superfamily/Winged helix DNA-binding domain"/>
    <property type="match status" value="1"/>
</dbReference>
<dbReference type="GO" id="GO:0003700">
    <property type="term" value="F:DNA-binding transcription factor activity"/>
    <property type="evidence" value="ECO:0007669"/>
    <property type="project" value="InterPro"/>
</dbReference>
<dbReference type="AlphaFoldDB" id="A0A420KHZ0"/>
<reference evidence="5 6" key="1">
    <citation type="submission" date="2018-09" db="EMBL/GenBank/DDBJ databases">
        <title>Genome comparison of Alicycliphilus sp. BQ1, a polyurethanolytic bacterium, with its closest phylogenetic relatives Alicycliphilus denitrificans BC and K601, unable to attack polyurethane.</title>
        <authorList>
            <person name="Loza-Tavera H."/>
            <person name="Lozano L."/>
            <person name="Cevallos M."/>
            <person name="Maya-Lucas O."/>
            <person name="Garcia-Mena J."/>
            <person name="Hernandez J."/>
        </authorList>
    </citation>
    <scope>NUCLEOTIDE SEQUENCE [LARGE SCALE GENOMIC DNA]</scope>
    <source>
        <strain evidence="5 6">BQ1</strain>
    </source>
</reference>
<name>A0A420KHZ0_9BURK</name>
<dbReference type="InterPro" id="IPR036388">
    <property type="entry name" value="WH-like_DNA-bd_sf"/>
</dbReference>
<evidence type="ECO:0000313" key="5">
    <source>
        <dbReference type="EMBL" id="RKJ99541.1"/>
    </source>
</evidence>
<accession>A0A420KHZ0</accession>
<evidence type="ECO:0000256" key="1">
    <source>
        <dbReference type="ARBA" id="ARBA00023015"/>
    </source>
</evidence>
<feature type="domain" description="HTH gntR-type" evidence="4">
    <location>
        <begin position="12"/>
        <end position="80"/>
    </location>
</feature>
<dbReference type="EMBL" id="NKDB02000001">
    <property type="protein sequence ID" value="RKJ99541.1"/>
    <property type="molecule type" value="Genomic_DNA"/>
</dbReference>
<dbReference type="InterPro" id="IPR008920">
    <property type="entry name" value="TF_FadR/GntR_C"/>
</dbReference>
<organism evidence="5 6">
    <name type="scientific">Alicycliphilus denitrificans</name>
    <dbReference type="NCBI Taxonomy" id="179636"/>
    <lineage>
        <taxon>Bacteria</taxon>
        <taxon>Pseudomonadati</taxon>
        <taxon>Pseudomonadota</taxon>
        <taxon>Betaproteobacteria</taxon>
        <taxon>Burkholderiales</taxon>
        <taxon>Comamonadaceae</taxon>
        <taxon>Alicycliphilus</taxon>
    </lineage>
</organism>
<dbReference type="PANTHER" id="PTHR43537:SF5">
    <property type="entry name" value="UXU OPERON TRANSCRIPTIONAL REGULATOR"/>
    <property type="match status" value="1"/>
</dbReference>
<dbReference type="SMART" id="SM00345">
    <property type="entry name" value="HTH_GNTR"/>
    <property type="match status" value="1"/>
</dbReference>
<comment type="caution">
    <text evidence="5">The sequence shown here is derived from an EMBL/GenBank/DDBJ whole genome shotgun (WGS) entry which is preliminary data.</text>
</comment>
<protein>
    <submittedName>
        <fullName evidence="5">FadR family transcriptional regulator</fullName>
    </submittedName>
</protein>
<evidence type="ECO:0000259" key="4">
    <source>
        <dbReference type="PROSITE" id="PS50949"/>
    </source>
</evidence>
<evidence type="ECO:0000256" key="2">
    <source>
        <dbReference type="ARBA" id="ARBA00023125"/>
    </source>
</evidence>
<keyword evidence="1" id="KW-0805">Transcription regulation</keyword>
<evidence type="ECO:0000256" key="3">
    <source>
        <dbReference type="ARBA" id="ARBA00023163"/>
    </source>
</evidence>
<dbReference type="Proteomes" id="UP000216225">
    <property type="component" value="Unassembled WGS sequence"/>
</dbReference>
<dbReference type="InterPro" id="IPR000524">
    <property type="entry name" value="Tscrpt_reg_HTH_GntR"/>
</dbReference>
<dbReference type="Pfam" id="PF00392">
    <property type="entry name" value="GntR"/>
    <property type="match status" value="1"/>
</dbReference>
<dbReference type="RefSeq" id="WP_094436507.1">
    <property type="nucleotide sequence ID" value="NZ_NKDB02000001.1"/>
</dbReference>
<proteinExistence type="predicted"/>
<dbReference type="SMART" id="SM00895">
    <property type="entry name" value="FCD"/>
    <property type="match status" value="1"/>
</dbReference>
<dbReference type="Gene3D" id="1.20.120.530">
    <property type="entry name" value="GntR ligand-binding domain-like"/>
    <property type="match status" value="1"/>
</dbReference>
<dbReference type="SUPFAM" id="SSF48008">
    <property type="entry name" value="GntR ligand-binding domain-like"/>
    <property type="match status" value="1"/>
</dbReference>
<dbReference type="PROSITE" id="PS50949">
    <property type="entry name" value="HTH_GNTR"/>
    <property type="match status" value="1"/>
</dbReference>
<gene>
    <name evidence="5" type="ORF">CE154_007400</name>
</gene>
<evidence type="ECO:0000313" key="6">
    <source>
        <dbReference type="Proteomes" id="UP000216225"/>
    </source>
</evidence>